<comment type="caution">
    <text evidence="1">The sequence shown here is derived from an EMBL/GenBank/DDBJ whole genome shotgun (WGS) entry which is preliminary data.</text>
</comment>
<reference evidence="1" key="1">
    <citation type="submission" date="2021-06" db="EMBL/GenBank/DDBJ databases">
        <authorList>
            <person name="Kallberg Y."/>
            <person name="Tangrot J."/>
            <person name="Rosling A."/>
        </authorList>
    </citation>
    <scope>NUCLEOTIDE SEQUENCE</scope>
    <source>
        <strain evidence="1">CL356</strain>
    </source>
</reference>
<dbReference type="Proteomes" id="UP000789525">
    <property type="component" value="Unassembled WGS sequence"/>
</dbReference>
<evidence type="ECO:0000313" key="1">
    <source>
        <dbReference type="EMBL" id="CAG8755343.1"/>
    </source>
</evidence>
<accession>A0ACA9QL31</accession>
<dbReference type="EMBL" id="CAJVPT010055527">
    <property type="protein sequence ID" value="CAG8755343.1"/>
    <property type="molecule type" value="Genomic_DNA"/>
</dbReference>
<feature type="non-terminal residue" evidence="1">
    <location>
        <position position="55"/>
    </location>
</feature>
<proteinExistence type="predicted"/>
<gene>
    <name evidence="1" type="ORF">ACOLOM_LOCUS12926</name>
</gene>
<sequence length="55" mass="5982">MGSCASKPHRKPEHFTKTLQARGEILGADLRAMFNNPVYSDIIITCKDGGVVYGS</sequence>
<keyword evidence="2" id="KW-1185">Reference proteome</keyword>
<protein>
    <submittedName>
        <fullName evidence="1">2996_t:CDS:1</fullName>
    </submittedName>
</protein>
<name>A0ACA9QL31_9GLOM</name>
<evidence type="ECO:0000313" key="2">
    <source>
        <dbReference type="Proteomes" id="UP000789525"/>
    </source>
</evidence>
<organism evidence="1 2">
    <name type="scientific">Acaulospora colombiana</name>
    <dbReference type="NCBI Taxonomy" id="27376"/>
    <lineage>
        <taxon>Eukaryota</taxon>
        <taxon>Fungi</taxon>
        <taxon>Fungi incertae sedis</taxon>
        <taxon>Mucoromycota</taxon>
        <taxon>Glomeromycotina</taxon>
        <taxon>Glomeromycetes</taxon>
        <taxon>Diversisporales</taxon>
        <taxon>Acaulosporaceae</taxon>
        <taxon>Acaulospora</taxon>
    </lineage>
</organism>